<evidence type="ECO:0000256" key="8">
    <source>
        <dbReference type="ARBA" id="ARBA00022777"/>
    </source>
</evidence>
<keyword evidence="5" id="KW-0808">Transferase</keyword>
<dbReference type="GO" id="GO:0016020">
    <property type="term" value="C:membrane"/>
    <property type="evidence" value="ECO:0007669"/>
    <property type="project" value="UniProtKB-SubCell"/>
</dbReference>
<dbReference type="SMART" id="SM00387">
    <property type="entry name" value="HATPase_c"/>
    <property type="match status" value="1"/>
</dbReference>
<dbReference type="CDD" id="cd16922">
    <property type="entry name" value="HATPase_EvgS-ArcB-TorS-like"/>
    <property type="match status" value="1"/>
</dbReference>
<keyword evidence="19" id="KW-1185">Reference proteome</keyword>
<dbReference type="InterPro" id="IPR003661">
    <property type="entry name" value="HisK_dim/P_dom"/>
</dbReference>
<dbReference type="GO" id="GO:0005524">
    <property type="term" value="F:ATP binding"/>
    <property type="evidence" value="ECO:0007669"/>
    <property type="project" value="UniProtKB-KW"/>
</dbReference>
<evidence type="ECO:0000313" key="19">
    <source>
        <dbReference type="Proteomes" id="UP000005713"/>
    </source>
</evidence>
<evidence type="ECO:0000259" key="16">
    <source>
        <dbReference type="PROSITE" id="PS50109"/>
    </source>
</evidence>
<dbReference type="EMBL" id="AAYA01000005">
    <property type="protein sequence ID" value="EBA08463.1"/>
    <property type="molecule type" value="Genomic_DNA"/>
</dbReference>
<dbReference type="AlphaFoldDB" id="A3K2Q4"/>
<dbReference type="PANTHER" id="PTHR45339:SF1">
    <property type="entry name" value="HYBRID SIGNAL TRANSDUCTION HISTIDINE KINASE J"/>
    <property type="match status" value="1"/>
</dbReference>
<comment type="subcellular location">
    <subcellularLocation>
        <location evidence="2">Membrane</location>
    </subcellularLocation>
</comment>
<keyword evidence="10 15" id="KW-1133">Transmembrane helix</keyword>
<dbReference type="InterPro" id="IPR001789">
    <property type="entry name" value="Sig_transdc_resp-reg_receiver"/>
</dbReference>
<dbReference type="EC" id="2.7.13.3" evidence="3"/>
<reference evidence="18 19" key="1">
    <citation type="submission" date="2006-06" db="EMBL/GenBank/DDBJ databases">
        <authorList>
            <person name="Moran M.A."/>
            <person name="Ferriera S."/>
            <person name="Johnson J."/>
            <person name="Kravitz S."/>
            <person name="Beeson K."/>
            <person name="Sutton G."/>
            <person name="Rogers Y.-H."/>
            <person name="Friedman R."/>
            <person name="Frazier M."/>
            <person name="Venter J.C."/>
        </authorList>
    </citation>
    <scope>NUCLEOTIDE SEQUENCE [LARGE SCALE GENOMIC DNA]</scope>
    <source>
        <strain evidence="18 19">E-37</strain>
    </source>
</reference>
<evidence type="ECO:0000256" key="2">
    <source>
        <dbReference type="ARBA" id="ARBA00004370"/>
    </source>
</evidence>
<dbReference type="Gene3D" id="1.10.287.130">
    <property type="match status" value="1"/>
</dbReference>
<dbReference type="InterPro" id="IPR003594">
    <property type="entry name" value="HATPase_dom"/>
</dbReference>
<dbReference type="PRINTS" id="PR00344">
    <property type="entry name" value="BCTRLSENSOR"/>
</dbReference>
<dbReference type="InterPro" id="IPR036097">
    <property type="entry name" value="HisK_dim/P_sf"/>
</dbReference>
<evidence type="ECO:0000256" key="7">
    <source>
        <dbReference type="ARBA" id="ARBA00022741"/>
    </source>
</evidence>
<dbReference type="CDD" id="cd17546">
    <property type="entry name" value="REC_hyHK_CKI1_RcsC-like"/>
    <property type="match status" value="1"/>
</dbReference>
<dbReference type="InterPro" id="IPR036890">
    <property type="entry name" value="HATPase_C_sf"/>
</dbReference>
<feature type="transmembrane region" description="Helical" evidence="15">
    <location>
        <begin position="181"/>
        <end position="201"/>
    </location>
</feature>
<evidence type="ECO:0000256" key="15">
    <source>
        <dbReference type="SAM" id="Phobius"/>
    </source>
</evidence>
<dbReference type="InterPro" id="IPR011006">
    <property type="entry name" value="CheY-like_superfamily"/>
</dbReference>
<dbReference type="SUPFAM" id="SSF47384">
    <property type="entry name" value="Homodimeric domain of signal transducing histidine kinase"/>
    <property type="match status" value="1"/>
</dbReference>
<evidence type="ECO:0000256" key="10">
    <source>
        <dbReference type="ARBA" id="ARBA00022989"/>
    </source>
</evidence>
<dbReference type="CDD" id="cd00082">
    <property type="entry name" value="HisKA"/>
    <property type="match status" value="1"/>
</dbReference>
<evidence type="ECO:0000256" key="14">
    <source>
        <dbReference type="SAM" id="MobiDB-lite"/>
    </source>
</evidence>
<feature type="domain" description="Response regulatory" evidence="17">
    <location>
        <begin position="493"/>
        <end position="608"/>
    </location>
</feature>
<keyword evidence="12 15" id="KW-0472">Membrane</keyword>
<dbReference type="FunFam" id="1.10.287.130:FF:000004">
    <property type="entry name" value="Ethylene receptor 1"/>
    <property type="match status" value="1"/>
</dbReference>
<dbReference type="SUPFAM" id="SSF55874">
    <property type="entry name" value="ATPase domain of HSP90 chaperone/DNA topoisomerase II/histidine kinase"/>
    <property type="match status" value="1"/>
</dbReference>
<evidence type="ECO:0000256" key="4">
    <source>
        <dbReference type="ARBA" id="ARBA00022553"/>
    </source>
</evidence>
<dbReference type="Proteomes" id="UP000005713">
    <property type="component" value="Unassembled WGS sequence"/>
</dbReference>
<organism evidence="18 19">
    <name type="scientific">Sagittula stellata (strain ATCC 700073 / DSM 11524 / E-37)</name>
    <dbReference type="NCBI Taxonomy" id="388399"/>
    <lineage>
        <taxon>Bacteria</taxon>
        <taxon>Pseudomonadati</taxon>
        <taxon>Pseudomonadota</taxon>
        <taxon>Alphaproteobacteria</taxon>
        <taxon>Rhodobacterales</taxon>
        <taxon>Roseobacteraceae</taxon>
        <taxon>Sagittula</taxon>
    </lineage>
</organism>
<dbReference type="InterPro" id="IPR004358">
    <property type="entry name" value="Sig_transdc_His_kin-like_C"/>
</dbReference>
<evidence type="ECO:0000256" key="6">
    <source>
        <dbReference type="ARBA" id="ARBA00022692"/>
    </source>
</evidence>
<dbReference type="SMART" id="SM00388">
    <property type="entry name" value="HisKA"/>
    <property type="match status" value="1"/>
</dbReference>
<proteinExistence type="predicted"/>
<dbReference type="SUPFAM" id="SSF52172">
    <property type="entry name" value="CheY-like"/>
    <property type="match status" value="1"/>
</dbReference>
<dbReference type="Gene3D" id="3.40.50.2300">
    <property type="match status" value="1"/>
</dbReference>
<accession>A3K2Q4</accession>
<dbReference type="GO" id="GO:0000155">
    <property type="term" value="F:phosphorelay sensor kinase activity"/>
    <property type="evidence" value="ECO:0007669"/>
    <property type="project" value="InterPro"/>
</dbReference>
<dbReference type="FunFam" id="3.30.565.10:FF:000010">
    <property type="entry name" value="Sensor histidine kinase RcsC"/>
    <property type="match status" value="1"/>
</dbReference>
<dbReference type="Gene3D" id="3.30.565.10">
    <property type="entry name" value="Histidine kinase-like ATPase, C-terminal domain"/>
    <property type="match status" value="1"/>
</dbReference>
<dbReference type="Pfam" id="PF00512">
    <property type="entry name" value="HisKA"/>
    <property type="match status" value="1"/>
</dbReference>
<comment type="caution">
    <text evidence="18">The sequence shown here is derived from an EMBL/GenBank/DDBJ whole genome shotgun (WGS) entry which is preliminary data.</text>
</comment>
<dbReference type="RefSeq" id="WP_005858371.1">
    <property type="nucleotide sequence ID" value="NZ_AAYA01000005.1"/>
</dbReference>
<feature type="transmembrane region" description="Helical" evidence="15">
    <location>
        <begin position="156"/>
        <end position="175"/>
    </location>
</feature>
<dbReference type="PANTHER" id="PTHR45339">
    <property type="entry name" value="HYBRID SIGNAL TRANSDUCTION HISTIDINE KINASE J"/>
    <property type="match status" value="1"/>
</dbReference>
<dbReference type="PROSITE" id="PS50110">
    <property type="entry name" value="RESPONSE_REGULATORY"/>
    <property type="match status" value="1"/>
</dbReference>
<evidence type="ECO:0000259" key="17">
    <source>
        <dbReference type="PROSITE" id="PS50110"/>
    </source>
</evidence>
<evidence type="ECO:0000256" key="5">
    <source>
        <dbReference type="ARBA" id="ARBA00022679"/>
    </source>
</evidence>
<keyword evidence="4 13" id="KW-0597">Phosphoprotein</keyword>
<feature type="region of interest" description="Disordered" evidence="14">
    <location>
        <begin position="607"/>
        <end position="653"/>
    </location>
</feature>
<keyword evidence="9" id="KW-0067">ATP-binding</keyword>
<dbReference type="OrthoDB" id="9801651at2"/>
<keyword evidence="8 18" id="KW-0418">Kinase</keyword>
<feature type="transmembrane region" description="Helical" evidence="15">
    <location>
        <begin position="98"/>
        <end position="118"/>
    </location>
</feature>
<keyword evidence="6 15" id="KW-0812">Transmembrane</keyword>
<evidence type="ECO:0000256" key="9">
    <source>
        <dbReference type="ARBA" id="ARBA00022840"/>
    </source>
</evidence>
<name>A3K2Q4_SAGS3</name>
<keyword evidence="11" id="KW-0902">Two-component regulatory system</keyword>
<evidence type="ECO:0000256" key="13">
    <source>
        <dbReference type="PROSITE-ProRule" id="PRU00169"/>
    </source>
</evidence>
<comment type="catalytic activity">
    <reaction evidence="1">
        <text>ATP + protein L-histidine = ADP + protein N-phospho-L-histidine.</text>
        <dbReference type="EC" id="2.7.13.3"/>
    </reaction>
</comment>
<dbReference type="PROSITE" id="PS50109">
    <property type="entry name" value="HIS_KIN"/>
    <property type="match status" value="1"/>
</dbReference>
<evidence type="ECO:0000313" key="18">
    <source>
        <dbReference type="EMBL" id="EBA08463.1"/>
    </source>
</evidence>
<feature type="modified residue" description="4-aspartylphosphate" evidence="13">
    <location>
        <position position="542"/>
    </location>
</feature>
<dbReference type="Pfam" id="PF00072">
    <property type="entry name" value="Response_reg"/>
    <property type="match status" value="1"/>
</dbReference>
<evidence type="ECO:0000256" key="12">
    <source>
        <dbReference type="ARBA" id="ARBA00023136"/>
    </source>
</evidence>
<dbReference type="eggNOG" id="COG2205">
    <property type="taxonomic scope" value="Bacteria"/>
</dbReference>
<dbReference type="SMART" id="SM00448">
    <property type="entry name" value="REC"/>
    <property type="match status" value="1"/>
</dbReference>
<evidence type="ECO:0000256" key="11">
    <source>
        <dbReference type="ARBA" id="ARBA00023012"/>
    </source>
</evidence>
<gene>
    <name evidence="18" type="ORF">SSE37_16663</name>
</gene>
<feature type="domain" description="Histidine kinase" evidence="16">
    <location>
        <begin position="248"/>
        <end position="469"/>
    </location>
</feature>
<evidence type="ECO:0000256" key="3">
    <source>
        <dbReference type="ARBA" id="ARBA00012438"/>
    </source>
</evidence>
<sequence length="653" mass="70465">MPEAEKVAIAARAKFEARYGEASLLTRYARARVRQFLLRQVPTVVGTVAVWYIVSPLAALYCFFITIAGETLDTLVLRRTPSRLEAGKPVWREKRLTAFSAGVQSATIASCVLVLLAYAPTDEAALIALCFLMAAAVNAGYVMTHHPLASWAKMGVLSLCIPIYLVTDTLTAGAFGLRQFIHLLEVIMLFYLTFAFVSFSVRSWRRRLSNEYMLMESAARQDATNAELLAAQRQAEQAAQAKSAFLATMSHEIRTPLNAVIGMSDLLAANDLDAKSAEYVRTIRGASTSLLQVINDVLDFSRLDADQMSFESLPFAPSESIAAAARLLTPLASEKGLPIVLADDGSLPLRASADEGRLRQILVNLIGNAIKFTAAGEIRVTARAEPEGDGWRLVVLVSDTGIGVPPNRAEAIFEVFQQADAATTRRYGGTGLGLPISRALAQRLGGDLRLVPAQRGVGASFELTVHLDRAAAETPSVAAGLQSVPQGITRPLVVLLADDNETNRMLVEQFLKKQPVTLHEAKNGREAVDIARRVHPDVILMDMAMPELDGLEASRQIRGLDMPQPQIFALTANAFASDRADCEAAGMNDFLTKPIRKSVLIAALADAARQEKPRSQPGDDAISRQGEPGGSEAWTSPQESGTTSGKSIRSSGR</sequence>
<evidence type="ECO:0000256" key="1">
    <source>
        <dbReference type="ARBA" id="ARBA00000085"/>
    </source>
</evidence>
<feature type="compositionally biased region" description="Polar residues" evidence="14">
    <location>
        <begin position="633"/>
        <end position="653"/>
    </location>
</feature>
<dbReference type="InterPro" id="IPR005467">
    <property type="entry name" value="His_kinase_dom"/>
</dbReference>
<keyword evidence="7" id="KW-0547">Nucleotide-binding</keyword>
<protein>
    <recommendedName>
        <fullName evidence="3">histidine kinase</fullName>
        <ecNumber evidence="3">2.7.13.3</ecNumber>
    </recommendedName>
</protein>
<feature type="transmembrane region" description="Helical" evidence="15">
    <location>
        <begin position="124"/>
        <end position="144"/>
    </location>
</feature>
<dbReference type="Pfam" id="PF02518">
    <property type="entry name" value="HATPase_c"/>
    <property type="match status" value="1"/>
</dbReference>